<reference evidence="2 3" key="1">
    <citation type="submission" date="2020-07" db="EMBL/GenBank/DDBJ databases">
        <title>Exploring microbial biodiversity for novel pathways involved in the catabolism of aromatic compounds derived from lignin.</title>
        <authorList>
            <person name="Elkins J."/>
        </authorList>
    </citation>
    <scope>NUCLEOTIDE SEQUENCE [LARGE SCALE GENOMIC DNA]</scope>
    <source>
        <strain evidence="2 3">H2C3C</strain>
    </source>
</reference>
<dbReference type="RefSeq" id="WP_179742996.1">
    <property type="nucleotide sequence ID" value="NZ_JACCAS010000001.1"/>
</dbReference>
<evidence type="ECO:0000313" key="3">
    <source>
        <dbReference type="Proteomes" id="UP000540929"/>
    </source>
</evidence>
<feature type="domain" description="Tlde1" evidence="1">
    <location>
        <begin position="26"/>
        <end position="148"/>
    </location>
</feature>
<proteinExistence type="predicted"/>
<gene>
    <name evidence="2" type="ORF">GGD40_001058</name>
</gene>
<dbReference type="Proteomes" id="UP000540929">
    <property type="component" value="Unassembled WGS sequence"/>
</dbReference>
<evidence type="ECO:0000313" key="2">
    <source>
        <dbReference type="EMBL" id="NYH21579.1"/>
    </source>
</evidence>
<organism evidence="2 3">
    <name type="scientific">Paraburkholderia bryophila</name>
    <dbReference type="NCBI Taxonomy" id="420952"/>
    <lineage>
        <taxon>Bacteria</taxon>
        <taxon>Pseudomonadati</taxon>
        <taxon>Pseudomonadota</taxon>
        <taxon>Betaproteobacteria</taxon>
        <taxon>Burkholderiales</taxon>
        <taxon>Burkholderiaceae</taxon>
        <taxon>Paraburkholderia</taxon>
    </lineage>
</organism>
<dbReference type="Pfam" id="PF10908">
    <property type="entry name" value="Tlde1_dom"/>
    <property type="match status" value="1"/>
</dbReference>
<dbReference type="EMBL" id="JACCAS010000001">
    <property type="protein sequence ID" value="NYH21579.1"/>
    <property type="molecule type" value="Genomic_DNA"/>
</dbReference>
<accession>A0A7Y9WIN3</accession>
<sequence length="160" mass="17788">MPAVCFFTLNSQHMSSLFCPGFGGVPAFSGTDRYINDPNATAVAEKGPLPMGTYYIVDRPSGGRLGSLEEGLRDVIAGTHRNEWFALYRSDGPIDDYTVINGVRRGNFRLHPVGYWGKSDGCITLPNPEIFNRLRVWLKQQKTGKIPGTQTNYYGKVIVR</sequence>
<comment type="caution">
    <text evidence="2">The sequence shown here is derived from an EMBL/GenBank/DDBJ whole genome shotgun (WGS) entry which is preliminary data.</text>
</comment>
<name>A0A7Y9WIN3_9BURK</name>
<dbReference type="InterPro" id="IPR021225">
    <property type="entry name" value="Tlde1_dom"/>
</dbReference>
<dbReference type="AlphaFoldDB" id="A0A7Y9WIN3"/>
<keyword evidence="3" id="KW-1185">Reference proteome</keyword>
<protein>
    <recommendedName>
        <fullName evidence="1">Tlde1 domain-containing protein</fullName>
    </recommendedName>
</protein>
<evidence type="ECO:0000259" key="1">
    <source>
        <dbReference type="Pfam" id="PF10908"/>
    </source>
</evidence>